<organism evidence="2 3">
    <name type="scientific">Escallonia rubra</name>
    <dbReference type="NCBI Taxonomy" id="112253"/>
    <lineage>
        <taxon>Eukaryota</taxon>
        <taxon>Viridiplantae</taxon>
        <taxon>Streptophyta</taxon>
        <taxon>Embryophyta</taxon>
        <taxon>Tracheophyta</taxon>
        <taxon>Spermatophyta</taxon>
        <taxon>Magnoliopsida</taxon>
        <taxon>eudicotyledons</taxon>
        <taxon>Gunneridae</taxon>
        <taxon>Pentapetalae</taxon>
        <taxon>asterids</taxon>
        <taxon>campanulids</taxon>
        <taxon>Escalloniales</taxon>
        <taxon>Escalloniaceae</taxon>
        <taxon>Escallonia</taxon>
    </lineage>
</organism>
<dbReference type="Pfam" id="PF15502">
    <property type="entry name" value="MPLKIP"/>
    <property type="match status" value="1"/>
</dbReference>
<proteinExistence type="predicted"/>
<evidence type="ECO:0000313" key="2">
    <source>
        <dbReference type="EMBL" id="KAK2983117.1"/>
    </source>
</evidence>
<dbReference type="AlphaFoldDB" id="A0AA88UPQ5"/>
<sequence>MEESAKRKERLAAMRMEAAQATVDSGAVFNSLSNPLIETSATRPVQEEPCVPQRFDFYTDPMAAFSGNKRNKVINQIPQDTSTTPSNGRLSFTCLCVLVYDCYFHGQKAGMDFVYMQLSTYSFTGAQNAGIPPPALQGQIDYSSNLRMHQAREPYPSYGPPNTAGMTSSYGTQPATPQGAWCGPAGTPGYCFPSNSPRGGNYTSPGYGQGGSPGFNPGQGRGQWYNSSSGPNSGRGGSPNFDGRGRGHWLSGSPGPSGLGGSPGPSLGQGGSPNFNSGQGRGHWYNNSPGPGSGPGGSPGVAQGGSTNFNRGRGRGQWFSNSPGPGFGRGGSPHPNSGRGKGQWLGNNASPGSGRSGGRGRGSHNNVSAELRPDRYYNKSMMEDPWKFLEPVIWKPVENLNIPDSRKSWLPKSISTKRERISVSPSKSSSKPSLAEFLAASFNEAASSEATTDEPSL</sequence>
<feature type="compositionally biased region" description="Gly residues" evidence="1">
    <location>
        <begin position="291"/>
        <end position="303"/>
    </location>
</feature>
<keyword evidence="3" id="KW-1185">Reference proteome</keyword>
<feature type="region of interest" description="Disordered" evidence="1">
    <location>
        <begin position="151"/>
        <end position="175"/>
    </location>
</feature>
<feature type="region of interest" description="Disordered" evidence="1">
    <location>
        <begin position="201"/>
        <end position="376"/>
    </location>
</feature>
<reference evidence="2" key="1">
    <citation type="submission" date="2022-12" db="EMBL/GenBank/DDBJ databases">
        <title>Draft genome assemblies for two species of Escallonia (Escalloniales).</title>
        <authorList>
            <person name="Chanderbali A."/>
            <person name="Dervinis C."/>
            <person name="Anghel I."/>
            <person name="Soltis D."/>
            <person name="Soltis P."/>
            <person name="Zapata F."/>
        </authorList>
    </citation>
    <scope>NUCLEOTIDE SEQUENCE</scope>
    <source>
        <strain evidence="2">UCBG92.1500</strain>
        <tissue evidence="2">Leaf</tissue>
    </source>
</reference>
<feature type="compositionally biased region" description="Polar residues" evidence="1">
    <location>
        <begin position="164"/>
        <end position="175"/>
    </location>
</feature>
<gene>
    <name evidence="2" type="ORF">RJ640_022589</name>
</gene>
<dbReference type="PANTHER" id="PTHR36054">
    <property type="entry name" value="PROTEIN SICKLE"/>
    <property type="match status" value="1"/>
</dbReference>
<accession>A0AA88UPQ5</accession>
<evidence type="ECO:0000313" key="3">
    <source>
        <dbReference type="Proteomes" id="UP001187471"/>
    </source>
</evidence>
<dbReference type="GO" id="GO:0035196">
    <property type="term" value="P:miRNA processing"/>
    <property type="evidence" value="ECO:0007669"/>
    <property type="project" value="InterPro"/>
</dbReference>
<evidence type="ECO:0000256" key="1">
    <source>
        <dbReference type="SAM" id="MobiDB-lite"/>
    </source>
</evidence>
<name>A0AA88UPQ5_9ASTE</name>
<dbReference type="InterPro" id="IPR028265">
    <property type="entry name" value="TTDN1/SICKLE"/>
</dbReference>
<dbReference type="PANTHER" id="PTHR36054:SF2">
    <property type="entry name" value="PROTEIN SICKLE"/>
    <property type="match status" value="1"/>
</dbReference>
<comment type="caution">
    <text evidence="2">The sequence shown here is derived from an EMBL/GenBank/DDBJ whole genome shotgun (WGS) entry which is preliminary data.</text>
</comment>
<protein>
    <submittedName>
        <fullName evidence="2">Uncharacterized protein</fullName>
    </submittedName>
</protein>
<dbReference type="Proteomes" id="UP001187471">
    <property type="component" value="Unassembled WGS sequence"/>
</dbReference>
<dbReference type="GO" id="GO:0000398">
    <property type="term" value="P:mRNA splicing, via spliceosome"/>
    <property type="evidence" value="ECO:0007669"/>
    <property type="project" value="InterPro"/>
</dbReference>
<feature type="compositionally biased region" description="Gly residues" evidence="1">
    <location>
        <begin position="255"/>
        <end position="271"/>
    </location>
</feature>
<dbReference type="InterPro" id="IPR039292">
    <property type="entry name" value="SICKLE"/>
</dbReference>
<dbReference type="EMBL" id="JAVXUO010001354">
    <property type="protein sequence ID" value="KAK2983117.1"/>
    <property type="molecule type" value="Genomic_DNA"/>
</dbReference>
<feature type="compositionally biased region" description="Gly residues" evidence="1">
    <location>
        <begin position="207"/>
        <end position="221"/>
    </location>
</feature>